<gene>
    <name evidence="1" type="ORF">JAAARDRAFT_41218</name>
</gene>
<keyword evidence="2" id="KW-1185">Reference proteome</keyword>
<evidence type="ECO:0000313" key="1">
    <source>
        <dbReference type="EMBL" id="KDQ51368.1"/>
    </source>
</evidence>
<sequence length="123" mass="13681">MHGSIVPQVRIALRKFPLPRFLLWFSPSCLMPSFLSQPPYSGSCLMYSSSVVPFRGLLLKPTDAPFPVIVLSMHLTRKGSSGGKVLLRGINVCVHCRLPDSLTVTVRVVMRRGLDILSRCDTR</sequence>
<dbReference type="InParanoid" id="A0A067P8X1"/>
<proteinExistence type="predicted"/>
<accession>A0A067P8X1</accession>
<name>A0A067P8X1_9AGAM</name>
<evidence type="ECO:0000313" key="2">
    <source>
        <dbReference type="Proteomes" id="UP000027265"/>
    </source>
</evidence>
<dbReference type="EMBL" id="KL197749">
    <property type="protein sequence ID" value="KDQ51368.1"/>
    <property type="molecule type" value="Genomic_DNA"/>
</dbReference>
<dbReference type="HOGENOM" id="CLU_2015602_0_0_1"/>
<dbReference type="AlphaFoldDB" id="A0A067P8X1"/>
<dbReference type="Proteomes" id="UP000027265">
    <property type="component" value="Unassembled WGS sequence"/>
</dbReference>
<organism evidence="1 2">
    <name type="scientific">Jaapia argillacea MUCL 33604</name>
    <dbReference type="NCBI Taxonomy" id="933084"/>
    <lineage>
        <taxon>Eukaryota</taxon>
        <taxon>Fungi</taxon>
        <taxon>Dikarya</taxon>
        <taxon>Basidiomycota</taxon>
        <taxon>Agaricomycotina</taxon>
        <taxon>Agaricomycetes</taxon>
        <taxon>Agaricomycetidae</taxon>
        <taxon>Jaapiales</taxon>
        <taxon>Jaapiaceae</taxon>
        <taxon>Jaapia</taxon>
    </lineage>
</organism>
<protein>
    <submittedName>
        <fullName evidence="1">Uncharacterized protein</fullName>
    </submittedName>
</protein>
<reference evidence="2" key="1">
    <citation type="journal article" date="2014" name="Proc. Natl. Acad. Sci. U.S.A.">
        <title>Extensive sampling of basidiomycete genomes demonstrates inadequacy of the white-rot/brown-rot paradigm for wood decay fungi.</title>
        <authorList>
            <person name="Riley R."/>
            <person name="Salamov A.A."/>
            <person name="Brown D.W."/>
            <person name="Nagy L.G."/>
            <person name="Floudas D."/>
            <person name="Held B.W."/>
            <person name="Levasseur A."/>
            <person name="Lombard V."/>
            <person name="Morin E."/>
            <person name="Otillar R."/>
            <person name="Lindquist E.A."/>
            <person name="Sun H."/>
            <person name="LaButti K.M."/>
            <person name="Schmutz J."/>
            <person name="Jabbour D."/>
            <person name="Luo H."/>
            <person name="Baker S.E."/>
            <person name="Pisabarro A.G."/>
            <person name="Walton J.D."/>
            <person name="Blanchette R.A."/>
            <person name="Henrissat B."/>
            <person name="Martin F."/>
            <person name="Cullen D."/>
            <person name="Hibbett D.S."/>
            <person name="Grigoriev I.V."/>
        </authorList>
    </citation>
    <scope>NUCLEOTIDE SEQUENCE [LARGE SCALE GENOMIC DNA]</scope>
    <source>
        <strain evidence="2">MUCL 33604</strain>
    </source>
</reference>